<evidence type="ECO:0000313" key="4">
    <source>
        <dbReference type="EMBL" id="WOC33683.1"/>
    </source>
</evidence>
<name>A0AA97DDV6_9FIRM</name>
<protein>
    <submittedName>
        <fullName evidence="4">ATP-binding cassette domain-containing protein</fullName>
    </submittedName>
</protein>
<dbReference type="PANTHER" id="PTHR24220:SF692">
    <property type="entry name" value="ABC TRANSPORTER DOMAIN-CONTAINING PROTEIN"/>
    <property type="match status" value="1"/>
</dbReference>
<dbReference type="GO" id="GO:0005886">
    <property type="term" value="C:plasma membrane"/>
    <property type="evidence" value="ECO:0007669"/>
    <property type="project" value="TreeGrafter"/>
</dbReference>
<dbReference type="GO" id="GO:0005524">
    <property type="term" value="F:ATP binding"/>
    <property type="evidence" value="ECO:0007669"/>
    <property type="project" value="UniProtKB-KW"/>
</dbReference>
<dbReference type="RefSeq" id="WP_275844817.1">
    <property type="nucleotide sequence ID" value="NZ_CP135996.1"/>
</dbReference>
<dbReference type="InterPro" id="IPR003593">
    <property type="entry name" value="AAA+_ATPase"/>
</dbReference>
<evidence type="ECO:0000313" key="5">
    <source>
        <dbReference type="Proteomes" id="UP001300604"/>
    </source>
</evidence>
<proteinExistence type="predicted"/>
<accession>A0AA97DDV6</accession>
<evidence type="ECO:0000256" key="1">
    <source>
        <dbReference type="ARBA" id="ARBA00022741"/>
    </source>
</evidence>
<dbReference type="InterPro" id="IPR015854">
    <property type="entry name" value="ABC_transpr_LolD-like"/>
</dbReference>
<dbReference type="InterPro" id="IPR003439">
    <property type="entry name" value="ABC_transporter-like_ATP-bd"/>
</dbReference>
<dbReference type="PROSITE" id="PS00211">
    <property type="entry name" value="ABC_TRANSPORTER_1"/>
    <property type="match status" value="1"/>
</dbReference>
<dbReference type="Proteomes" id="UP001300604">
    <property type="component" value="Chromosome"/>
</dbReference>
<reference evidence="4 5" key="2">
    <citation type="submission" date="2024-06" db="EMBL/GenBank/DDBJ databases">
        <title>Caproicibacterium argilliputei sp. nov, a novel caproic acid producing anaerobic bacterium isolated from pit mud.</title>
        <authorList>
            <person name="Xia S."/>
        </authorList>
    </citation>
    <scope>NUCLEOTIDE SEQUENCE [LARGE SCALE GENOMIC DNA]</scope>
    <source>
        <strain evidence="4 5">ZCY20-5</strain>
    </source>
</reference>
<dbReference type="Pfam" id="PF00005">
    <property type="entry name" value="ABC_tran"/>
    <property type="match status" value="1"/>
</dbReference>
<keyword evidence="1" id="KW-0547">Nucleotide-binding</keyword>
<organism evidence="4 5">
    <name type="scientific">Caproicibacterium argilliputei</name>
    <dbReference type="NCBI Taxonomy" id="3030016"/>
    <lineage>
        <taxon>Bacteria</taxon>
        <taxon>Bacillati</taxon>
        <taxon>Bacillota</taxon>
        <taxon>Clostridia</taxon>
        <taxon>Eubacteriales</taxon>
        <taxon>Oscillospiraceae</taxon>
        <taxon>Caproicibacterium</taxon>
    </lineage>
</organism>
<feature type="domain" description="ABC transporter" evidence="3">
    <location>
        <begin position="2"/>
        <end position="249"/>
    </location>
</feature>
<gene>
    <name evidence="4" type="ORF">PXC00_12290</name>
</gene>
<dbReference type="PROSITE" id="PS50893">
    <property type="entry name" value="ABC_TRANSPORTER_2"/>
    <property type="match status" value="1"/>
</dbReference>
<dbReference type="SUPFAM" id="SSF52540">
    <property type="entry name" value="P-loop containing nucleoside triphosphate hydrolases"/>
    <property type="match status" value="1"/>
</dbReference>
<dbReference type="GO" id="GO:0016887">
    <property type="term" value="F:ATP hydrolysis activity"/>
    <property type="evidence" value="ECO:0007669"/>
    <property type="project" value="InterPro"/>
</dbReference>
<keyword evidence="5" id="KW-1185">Reference proteome</keyword>
<dbReference type="InterPro" id="IPR017871">
    <property type="entry name" value="ABC_transporter-like_CS"/>
</dbReference>
<dbReference type="PANTHER" id="PTHR24220">
    <property type="entry name" value="IMPORT ATP-BINDING PROTEIN"/>
    <property type="match status" value="1"/>
</dbReference>
<dbReference type="Gene3D" id="3.40.50.300">
    <property type="entry name" value="P-loop containing nucleotide triphosphate hydrolases"/>
    <property type="match status" value="1"/>
</dbReference>
<dbReference type="KEGG" id="carl:PXC00_12290"/>
<reference evidence="5" key="3">
    <citation type="submission" date="2024-06" db="EMBL/GenBank/DDBJ databases">
        <authorList>
            <person name="Zeng C."/>
        </authorList>
    </citation>
    <scope>NUCLEOTIDE SEQUENCE [LARGE SCALE GENOMIC DNA]</scope>
    <source>
        <strain evidence="5">ZCY20-5</strain>
    </source>
</reference>
<reference evidence="5" key="1">
    <citation type="submission" date="2024-06" db="EMBL/GenBank/DDBJ databases">
        <title>Caproicibacterium argilliputei sp. nov, a novel caproic acid producing anaerobic bacterium isolated from pit mud.</title>
        <authorList>
            <person name="Zeng C."/>
        </authorList>
    </citation>
    <scope>NUCLEOTIDE SEQUENCE [LARGE SCALE GENOMIC DNA]</scope>
    <source>
        <strain evidence="5">ZCY20-5</strain>
    </source>
</reference>
<dbReference type="AlphaFoldDB" id="A0AA97DDV6"/>
<dbReference type="GO" id="GO:0022857">
    <property type="term" value="F:transmembrane transporter activity"/>
    <property type="evidence" value="ECO:0007669"/>
    <property type="project" value="TreeGrafter"/>
</dbReference>
<dbReference type="EMBL" id="CP135996">
    <property type="protein sequence ID" value="WOC33683.1"/>
    <property type="molecule type" value="Genomic_DNA"/>
</dbReference>
<dbReference type="InterPro" id="IPR027417">
    <property type="entry name" value="P-loop_NTPase"/>
</dbReference>
<keyword evidence="2 4" id="KW-0067">ATP-binding</keyword>
<sequence>MVRMEHIYKTFNPGSVNEVVLFQDFALQIAAGSFVAVVGSNGSGKTTILNLLCGSLPVDSGTVFVRNREITKLKEHQRSRFIGRVFQDPSAGTCPSLTILENMALADNKGGSYLLQRGVNRKRADAYRQQLAELHMGLEDKLGVLVGSLSGGQRQALALLIATMTSIDLLILDEHTAALDPRSSETVMQLTQRVVEEKHVTTLMVTHNLKFAVGFGDRLVMMHRGHVVLDASGAEKEHLEAHDLTEKFNDISLEDGN</sequence>
<dbReference type="SMART" id="SM00382">
    <property type="entry name" value="AAA"/>
    <property type="match status" value="1"/>
</dbReference>
<evidence type="ECO:0000259" key="3">
    <source>
        <dbReference type="PROSITE" id="PS50893"/>
    </source>
</evidence>
<evidence type="ECO:0000256" key="2">
    <source>
        <dbReference type="ARBA" id="ARBA00022840"/>
    </source>
</evidence>